<comment type="subcellular location">
    <subcellularLocation>
        <location evidence="1">Membrane</location>
    </subcellularLocation>
</comment>
<keyword evidence="2 5" id="KW-0812">Transmembrane</keyword>
<keyword evidence="4 5" id="KW-0472">Membrane</keyword>
<dbReference type="GO" id="GO:0016491">
    <property type="term" value="F:oxidoreductase activity"/>
    <property type="evidence" value="ECO:0007669"/>
    <property type="project" value="UniProtKB-KW"/>
</dbReference>
<evidence type="ECO:0000256" key="1">
    <source>
        <dbReference type="ARBA" id="ARBA00004370"/>
    </source>
</evidence>
<dbReference type="Pfam" id="PF04116">
    <property type="entry name" value="FA_hydroxylase"/>
    <property type="match status" value="1"/>
</dbReference>
<dbReference type="PANTHER" id="PTHR11863">
    <property type="entry name" value="STEROL DESATURASE"/>
    <property type="match status" value="1"/>
</dbReference>
<evidence type="ECO:0000256" key="3">
    <source>
        <dbReference type="ARBA" id="ARBA00022989"/>
    </source>
</evidence>
<dbReference type="EMBL" id="JAWIIV010000027">
    <property type="protein sequence ID" value="MEC4722218.1"/>
    <property type="molecule type" value="Genomic_DNA"/>
</dbReference>
<feature type="domain" description="Fatty acid hydroxylase" evidence="6">
    <location>
        <begin position="113"/>
        <end position="245"/>
    </location>
</feature>
<dbReference type="InterPro" id="IPR050307">
    <property type="entry name" value="Sterol_Desaturase_Related"/>
</dbReference>
<feature type="transmembrane region" description="Helical" evidence="5">
    <location>
        <begin position="9"/>
        <end position="26"/>
    </location>
</feature>
<feature type="transmembrane region" description="Helical" evidence="5">
    <location>
        <begin position="32"/>
        <end position="53"/>
    </location>
</feature>
<accession>A0ABU6JFA0</accession>
<evidence type="ECO:0000313" key="7">
    <source>
        <dbReference type="EMBL" id="MEC4722218.1"/>
    </source>
</evidence>
<evidence type="ECO:0000256" key="2">
    <source>
        <dbReference type="ARBA" id="ARBA00022692"/>
    </source>
</evidence>
<feature type="transmembrane region" description="Helical" evidence="5">
    <location>
        <begin position="74"/>
        <end position="95"/>
    </location>
</feature>
<sequence length="287" mass="32856">MKYLTIRWLSYPVIMVAIGIGITYAIATGLSYWPWVPALALLGIACVAVLERIQPYERAWLVDHKDSRTDRIHFVVNATVLFVSIELLSVLRSLAATGSAWPVSWPVWVQIPIAMIIIDFGLFFMHWLSHRHEYLWRFHEAHHSSMRLYWLNGERRHPLHAVMMASPGLLFILLAGAPPNIIAAGLAILSVHLAFQHANLDYSVGIFRHALGVAETHRWHHKKEYEDAQVNFGEMLMIWDHLFGTYHNPVRRLGFDEIGVHDPNAPATYQGQLLRPFIRPHAARDAM</sequence>
<evidence type="ECO:0000256" key="5">
    <source>
        <dbReference type="SAM" id="Phobius"/>
    </source>
</evidence>
<gene>
    <name evidence="7" type="ORF">RY831_23935</name>
</gene>
<evidence type="ECO:0000259" key="6">
    <source>
        <dbReference type="Pfam" id="PF04116"/>
    </source>
</evidence>
<dbReference type="InterPro" id="IPR006694">
    <property type="entry name" value="Fatty_acid_hydroxylase"/>
</dbReference>
<dbReference type="Proteomes" id="UP001352263">
    <property type="component" value="Unassembled WGS sequence"/>
</dbReference>
<dbReference type="EC" id="1.-.-.-" evidence="7"/>
<reference evidence="7 8" key="1">
    <citation type="submission" date="2023-10" db="EMBL/GenBank/DDBJ databases">
        <title>Noviherbaspirillum sp. CPCC 100848 genome assembly.</title>
        <authorList>
            <person name="Li X.Y."/>
            <person name="Fang X.M."/>
        </authorList>
    </citation>
    <scope>NUCLEOTIDE SEQUENCE [LARGE SCALE GENOMIC DNA]</scope>
    <source>
        <strain evidence="7 8">CPCC 100848</strain>
    </source>
</reference>
<organism evidence="7 8">
    <name type="scientific">Noviherbaspirillum album</name>
    <dbReference type="NCBI Taxonomy" id="3080276"/>
    <lineage>
        <taxon>Bacteria</taxon>
        <taxon>Pseudomonadati</taxon>
        <taxon>Pseudomonadota</taxon>
        <taxon>Betaproteobacteria</taxon>
        <taxon>Burkholderiales</taxon>
        <taxon>Oxalobacteraceae</taxon>
        <taxon>Noviherbaspirillum</taxon>
    </lineage>
</organism>
<evidence type="ECO:0000313" key="8">
    <source>
        <dbReference type="Proteomes" id="UP001352263"/>
    </source>
</evidence>
<name>A0ABU6JFA0_9BURK</name>
<proteinExistence type="predicted"/>
<comment type="caution">
    <text evidence="7">The sequence shown here is derived from an EMBL/GenBank/DDBJ whole genome shotgun (WGS) entry which is preliminary data.</text>
</comment>
<keyword evidence="7" id="KW-0560">Oxidoreductase</keyword>
<feature type="transmembrane region" description="Helical" evidence="5">
    <location>
        <begin position="107"/>
        <end position="128"/>
    </location>
</feature>
<dbReference type="RefSeq" id="WP_326508896.1">
    <property type="nucleotide sequence ID" value="NZ_JAWIIV010000027.1"/>
</dbReference>
<protein>
    <submittedName>
        <fullName evidence="7">Sterol desaturase family protein</fullName>
        <ecNumber evidence="7">1.-.-.-</ecNumber>
    </submittedName>
</protein>
<keyword evidence="8" id="KW-1185">Reference proteome</keyword>
<evidence type="ECO:0000256" key="4">
    <source>
        <dbReference type="ARBA" id="ARBA00023136"/>
    </source>
</evidence>
<keyword evidence="3 5" id="KW-1133">Transmembrane helix</keyword>